<organism evidence="1 2">
    <name type="scientific">Onychostoma macrolepis</name>
    <dbReference type="NCBI Taxonomy" id="369639"/>
    <lineage>
        <taxon>Eukaryota</taxon>
        <taxon>Metazoa</taxon>
        <taxon>Chordata</taxon>
        <taxon>Craniata</taxon>
        <taxon>Vertebrata</taxon>
        <taxon>Euteleostomi</taxon>
        <taxon>Actinopterygii</taxon>
        <taxon>Neopterygii</taxon>
        <taxon>Teleostei</taxon>
        <taxon>Ostariophysi</taxon>
        <taxon>Cypriniformes</taxon>
        <taxon>Cyprinidae</taxon>
        <taxon>Acrossocheilinae</taxon>
        <taxon>Onychostoma</taxon>
    </lineage>
</organism>
<evidence type="ECO:0000313" key="2">
    <source>
        <dbReference type="Proteomes" id="UP000579812"/>
    </source>
</evidence>
<proteinExistence type="predicted"/>
<accession>A0A7J6D476</accession>
<sequence length="84" mass="9631">MTAEDFDFLLGRVKHLITKQDTKMRLAIPPGECMSLTLRFLATGESFKSLRFQYRVETSTISQIVVKTCAALYQVLKEDFLKVL</sequence>
<reference evidence="1 2" key="1">
    <citation type="submission" date="2020-04" db="EMBL/GenBank/DDBJ databases">
        <title>Chromosome-level genome assembly of a cyprinid fish Onychostoma macrolepis by integration of Nanopore Sequencing, Bionano and Hi-C technology.</title>
        <authorList>
            <person name="Wang D."/>
        </authorList>
    </citation>
    <scope>NUCLEOTIDE SEQUENCE [LARGE SCALE GENOMIC DNA]</scope>
    <source>
        <strain evidence="1">SWU-2019</strain>
        <tissue evidence="1">Muscle</tissue>
    </source>
</reference>
<protein>
    <submittedName>
        <fullName evidence="1">Uncharacterized protein</fullName>
    </submittedName>
</protein>
<evidence type="ECO:0000313" key="1">
    <source>
        <dbReference type="EMBL" id="KAF4114018.1"/>
    </source>
</evidence>
<dbReference type="AlphaFoldDB" id="A0A7J6D476"/>
<name>A0A7J6D476_9TELE</name>
<dbReference type="Proteomes" id="UP000579812">
    <property type="component" value="Unassembled WGS sequence"/>
</dbReference>
<dbReference type="EMBL" id="JAAMOB010000004">
    <property type="protein sequence ID" value="KAF4114018.1"/>
    <property type="molecule type" value="Genomic_DNA"/>
</dbReference>
<keyword evidence="2" id="KW-1185">Reference proteome</keyword>
<gene>
    <name evidence="1" type="ORF">G5714_004241</name>
</gene>
<comment type="caution">
    <text evidence="1">The sequence shown here is derived from an EMBL/GenBank/DDBJ whole genome shotgun (WGS) entry which is preliminary data.</text>
</comment>